<dbReference type="AlphaFoldDB" id="A0A168MDY8"/>
<keyword evidence="1" id="KW-0812">Transmembrane</keyword>
<keyword evidence="1" id="KW-1133">Transmembrane helix</keyword>
<dbReference type="PATRIC" id="fig|1538.10.peg.3230"/>
<name>A0A168MDY8_9CLOT</name>
<dbReference type="Proteomes" id="UP000077407">
    <property type="component" value="Unassembled WGS sequence"/>
</dbReference>
<evidence type="ECO:0000313" key="2">
    <source>
        <dbReference type="EMBL" id="OAA84567.1"/>
    </source>
</evidence>
<protein>
    <submittedName>
        <fullName evidence="2">Uncharacterized protein</fullName>
    </submittedName>
</protein>
<dbReference type="EMBL" id="LITT01000036">
    <property type="protein sequence ID" value="OAA84567.1"/>
    <property type="molecule type" value="Genomic_DNA"/>
</dbReference>
<evidence type="ECO:0000313" key="3">
    <source>
        <dbReference type="Proteomes" id="UP000077407"/>
    </source>
</evidence>
<keyword evidence="1" id="KW-0472">Membrane</keyword>
<sequence length="91" mass="10860">MDLIWKVPGQTVVYFENLYLCLCIAYTWMIVLGADCSKNKKSKIIGVTKKIKNKVVRIYSLFRSGLAWFNRCYDSDRKKYRLKFNFILYDI</sequence>
<dbReference type="RefSeq" id="WP_082848521.1">
    <property type="nucleotide sequence ID" value="NZ_LITT01000036.1"/>
</dbReference>
<comment type="caution">
    <text evidence="2">The sequence shown here is derived from an EMBL/GenBank/DDBJ whole genome shotgun (WGS) entry which is preliminary data.</text>
</comment>
<evidence type="ECO:0000256" key="1">
    <source>
        <dbReference type="SAM" id="Phobius"/>
    </source>
</evidence>
<reference evidence="2 3" key="1">
    <citation type="journal article" date="2015" name="Biotechnol. Bioeng.">
        <title>Genome sequence and phenotypic characterization of Caulobacter segnis.</title>
        <authorList>
            <person name="Patel S."/>
            <person name="Fletcher B."/>
            <person name="Scott D.C."/>
            <person name="Ely B."/>
        </authorList>
    </citation>
    <scope>NUCLEOTIDE SEQUENCE [LARGE SCALE GENOMIC DNA]</scope>
    <source>
        <strain evidence="2 3">ERI-2</strain>
    </source>
</reference>
<gene>
    <name evidence="2" type="ORF">WY13_02912</name>
</gene>
<organism evidence="2 3">
    <name type="scientific">Clostridium ljungdahlii</name>
    <dbReference type="NCBI Taxonomy" id="1538"/>
    <lineage>
        <taxon>Bacteria</taxon>
        <taxon>Bacillati</taxon>
        <taxon>Bacillota</taxon>
        <taxon>Clostridia</taxon>
        <taxon>Eubacteriales</taxon>
        <taxon>Clostridiaceae</taxon>
        <taxon>Clostridium</taxon>
    </lineage>
</organism>
<accession>A0A168MDY8</accession>
<proteinExistence type="predicted"/>
<dbReference type="OrthoDB" id="468082at2"/>
<feature type="transmembrane region" description="Helical" evidence="1">
    <location>
        <begin position="12"/>
        <end position="34"/>
    </location>
</feature>